<reference evidence="3" key="1">
    <citation type="submission" date="2016-10" db="EMBL/GenBank/DDBJ databases">
        <authorList>
            <person name="Varghese N."/>
        </authorList>
    </citation>
    <scope>NUCLEOTIDE SEQUENCE [LARGE SCALE GENOMIC DNA]</scope>
    <source>
        <strain evidence="3">DSM 21843</strain>
    </source>
</reference>
<protein>
    <submittedName>
        <fullName evidence="2">Glycosyl transferase family 2</fullName>
    </submittedName>
</protein>
<sequence>MSSAAPQLSVIVPVYNAQTYLRQALDSVARQTFEDFEVLLINDGSTDESGVILEEYASADARFRVISKENQGYGATVNRGINEARGAYVAVFEPDDFLEPSAYHTLMQLALSASADVAKANYWFYWSKPQDRNQVISVVTEQMAAQPFSPHDIPEVVFGIPSIWSAVYRRAFLDEQGIRLLETPGASYQDLGFSFKVFSSARVIAATQEPVLHYRQDNESSSVNSPGKALCVCGEFDGIDAFIAQDASRSWLAPYAFRLRYDSYMWNFQRLEGELRTQFLDRMQADLQQGVNAGAYEPSLFKPHQRKNLDVILNRPQVMLRHLPAHPSAWQKMAYYTRIGGLGTALAMVKAR</sequence>
<dbReference type="GO" id="GO:0016758">
    <property type="term" value="F:hexosyltransferase activity"/>
    <property type="evidence" value="ECO:0007669"/>
    <property type="project" value="UniProtKB-ARBA"/>
</dbReference>
<evidence type="ECO:0000259" key="1">
    <source>
        <dbReference type="Pfam" id="PF00535"/>
    </source>
</evidence>
<name>A0A1H8TUX0_9ACTN</name>
<keyword evidence="3" id="KW-1185">Reference proteome</keyword>
<dbReference type="RefSeq" id="WP_066661455.1">
    <property type="nucleotide sequence ID" value="NZ_CP011402.1"/>
</dbReference>
<keyword evidence="2" id="KW-0808">Transferase</keyword>
<dbReference type="InterPro" id="IPR029044">
    <property type="entry name" value="Nucleotide-diphossugar_trans"/>
</dbReference>
<dbReference type="InterPro" id="IPR001173">
    <property type="entry name" value="Glyco_trans_2-like"/>
</dbReference>
<dbReference type="Gene3D" id="3.90.550.10">
    <property type="entry name" value="Spore Coat Polysaccharide Biosynthesis Protein SpsA, Chain A"/>
    <property type="match status" value="1"/>
</dbReference>
<dbReference type="SUPFAM" id="SSF53448">
    <property type="entry name" value="Nucleotide-diphospho-sugar transferases"/>
    <property type="match status" value="1"/>
</dbReference>
<organism evidence="2 3">
    <name type="scientific">Denitrobacterium detoxificans</name>
    <dbReference type="NCBI Taxonomy" id="79604"/>
    <lineage>
        <taxon>Bacteria</taxon>
        <taxon>Bacillati</taxon>
        <taxon>Actinomycetota</taxon>
        <taxon>Coriobacteriia</taxon>
        <taxon>Eggerthellales</taxon>
        <taxon>Eggerthellaceae</taxon>
        <taxon>Denitrobacterium</taxon>
    </lineage>
</organism>
<dbReference type="PANTHER" id="PTHR22916">
    <property type="entry name" value="GLYCOSYLTRANSFERASE"/>
    <property type="match status" value="1"/>
</dbReference>
<dbReference type="Pfam" id="PF00535">
    <property type="entry name" value="Glycos_transf_2"/>
    <property type="match status" value="1"/>
</dbReference>
<dbReference type="CDD" id="cd00761">
    <property type="entry name" value="Glyco_tranf_GTA_type"/>
    <property type="match status" value="1"/>
</dbReference>
<feature type="domain" description="Glycosyltransferase 2-like" evidence="1">
    <location>
        <begin position="9"/>
        <end position="137"/>
    </location>
</feature>
<proteinExistence type="predicted"/>
<dbReference type="AlphaFoldDB" id="A0A1H8TUX0"/>
<accession>A0A1H8TUX0</accession>
<dbReference type="Proteomes" id="UP000182975">
    <property type="component" value="Unassembled WGS sequence"/>
</dbReference>
<evidence type="ECO:0000313" key="2">
    <source>
        <dbReference type="EMBL" id="SEO94218.1"/>
    </source>
</evidence>
<evidence type="ECO:0000313" key="3">
    <source>
        <dbReference type="Proteomes" id="UP000182975"/>
    </source>
</evidence>
<dbReference type="PANTHER" id="PTHR22916:SF3">
    <property type="entry name" value="UDP-GLCNAC:BETAGAL BETA-1,3-N-ACETYLGLUCOSAMINYLTRANSFERASE-LIKE PROTEIN 1"/>
    <property type="match status" value="1"/>
</dbReference>
<dbReference type="EMBL" id="FOEC01000012">
    <property type="protein sequence ID" value="SEO94218.1"/>
    <property type="molecule type" value="Genomic_DNA"/>
</dbReference>
<dbReference type="OrthoDB" id="1666828at2"/>
<gene>
    <name evidence="2" type="ORF">SAMN02910314_01696</name>
</gene>